<dbReference type="EMBL" id="CP015629">
    <property type="protein sequence ID" value="ANF34025.1"/>
    <property type="molecule type" value="Genomic_DNA"/>
</dbReference>
<dbReference type="Pfam" id="PF13161">
    <property type="entry name" value="DUF3996"/>
    <property type="match status" value="1"/>
</dbReference>
<evidence type="ECO:0000256" key="1">
    <source>
        <dbReference type="SAM" id="SignalP"/>
    </source>
</evidence>
<gene>
    <name evidence="2" type="ORF">A7978_02815</name>
</gene>
<dbReference type="RefSeq" id="WP_011772506.1">
    <property type="nucleotide sequence ID" value="NZ_CP015629.1"/>
</dbReference>
<accession>A0A172XBF6</accession>
<protein>
    <recommendedName>
        <fullName evidence="4">DUF3996 domain-containing protein</fullName>
    </recommendedName>
</protein>
<proteinExistence type="predicted"/>
<feature type="signal peptide" evidence="1">
    <location>
        <begin position="1"/>
        <end position="20"/>
    </location>
</feature>
<dbReference type="InterPro" id="IPR016489">
    <property type="entry name" value="BAPKO_0422-like"/>
</dbReference>
<organism evidence="2 3">
    <name type="scientific">Borrelia turicatae</name>
    <dbReference type="NCBI Taxonomy" id="142"/>
    <lineage>
        <taxon>Bacteria</taxon>
        <taxon>Pseudomonadati</taxon>
        <taxon>Spirochaetota</taxon>
        <taxon>Spirochaetia</taxon>
        <taxon>Spirochaetales</taxon>
        <taxon>Borreliaceae</taxon>
        <taxon>Borrelia</taxon>
    </lineage>
</organism>
<evidence type="ECO:0000313" key="2">
    <source>
        <dbReference type="EMBL" id="ANF34025.1"/>
    </source>
</evidence>
<keyword evidence="1" id="KW-0732">Signal</keyword>
<evidence type="ECO:0008006" key="4">
    <source>
        <dbReference type="Google" id="ProtNLM"/>
    </source>
</evidence>
<dbReference type="Proteomes" id="UP000264231">
    <property type="component" value="Chromosome"/>
</dbReference>
<feature type="chain" id="PRO_5008003313" description="DUF3996 domain-containing protein" evidence="1">
    <location>
        <begin position="21"/>
        <end position="171"/>
    </location>
</feature>
<evidence type="ECO:0000313" key="3">
    <source>
        <dbReference type="Proteomes" id="UP000264231"/>
    </source>
</evidence>
<dbReference type="OMA" id="LGMNIWS"/>
<reference evidence="2 3" key="1">
    <citation type="submission" date="2016-05" db="EMBL/GenBank/DDBJ databases">
        <title>Chromosome and linear plasmid sequence of a 2015 human isolate of tick-borne relapsing fever spirochete, Borrelia turicatae.</title>
        <authorList>
            <person name="Kingry L.C."/>
            <person name="Dhwani B."/>
            <person name="Replogle A."/>
            <person name="Sexton C."/>
            <person name="Rowe L."/>
            <person name="Stermole B.M."/>
            <person name="Christensen A.M."/>
            <person name="Schriefer M.E."/>
        </authorList>
    </citation>
    <scope>NUCLEOTIDE SEQUENCE [LARGE SCALE GENOMIC DNA]</scope>
    <source>
        <strain evidence="2 3">BTE5EL</strain>
    </source>
</reference>
<dbReference type="AlphaFoldDB" id="A0A172XBF6"/>
<name>A0A172XBF6_BORTU</name>
<sequence length="171" mass="19046">MKTKNMLALMFMLVSISAFANSTSTARNKFGMGILLPFPIALEFNIGNFDIDLGAYSGTNNFFKDWKTLFLAIDYIFYIHTFAGADNMLDFAVGGGGYGTIWFSRWSNNKINSGPMSLGARLPLILNLAIARKKFDIFLKVAPGLGLNIWSRGVGFRWEVFAGLGMRLWFA</sequence>